<keyword evidence="22" id="KW-0961">Cell wall biogenesis/degradation</keyword>
<dbReference type="InterPro" id="IPR031376">
    <property type="entry name" value="PCB_OB"/>
</dbReference>
<dbReference type="GO" id="GO:0005886">
    <property type="term" value="C:plasma membrane"/>
    <property type="evidence" value="ECO:0007669"/>
    <property type="project" value="UniProtKB-SubCell"/>
</dbReference>
<evidence type="ECO:0000256" key="23">
    <source>
        <dbReference type="ARBA" id="ARBA00034000"/>
    </source>
</evidence>
<keyword evidence="21" id="KW-0511">Multifunctional enzyme</keyword>
<dbReference type="Pfam" id="PF00905">
    <property type="entry name" value="Transpeptidase"/>
    <property type="match status" value="2"/>
</dbReference>
<evidence type="ECO:0000256" key="25">
    <source>
        <dbReference type="ARBA" id="ARBA00049902"/>
    </source>
</evidence>
<keyword evidence="20" id="KW-0046">Antibiotic resistance</keyword>
<dbReference type="GO" id="GO:0008658">
    <property type="term" value="F:penicillin binding"/>
    <property type="evidence" value="ECO:0007669"/>
    <property type="project" value="InterPro"/>
</dbReference>
<comment type="similarity">
    <text evidence="4">In the N-terminal section; belongs to the glycosyltransferase 51 family.</text>
</comment>
<dbReference type="AlphaFoldDB" id="A0A6V8I985"/>
<evidence type="ECO:0000259" key="30">
    <source>
        <dbReference type="Pfam" id="PF00912"/>
    </source>
</evidence>
<evidence type="ECO:0000256" key="19">
    <source>
        <dbReference type="ARBA" id="ARBA00023136"/>
    </source>
</evidence>
<comment type="caution">
    <text evidence="32">The sequence shown here is derived from an EMBL/GenBank/DDBJ whole genome shotgun (WGS) entry which is preliminary data.</text>
</comment>
<keyword evidence="10" id="KW-0645">Protease</keyword>
<dbReference type="OrthoDB" id="9766909at2"/>
<dbReference type="FunFam" id="1.10.3810.10:FF:000003">
    <property type="entry name" value="Penicillin-binding protein 1a"/>
    <property type="match status" value="1"/>
</dbReference>
<dbReference type="Gene3D" id="1.10.3810.10">
    <property type="entry name" value="Biosynthetic peptidoglycan transglycosylase-like"/>
    <property type="match status" value="1"/>
</dbReference>
<feature type="domain" description="Glycosyl transferase family 51" evidence="30">
    <location>
        <begin position="94"/>
        <end position="270"/>
    </location>
</feature>
<feature type="region of interest" description="Disordered" evidence="27">
    <location>
        <begin position="1"/>
        <end position="29"/>
    </location>
</feature>
<evidence type="ECO:0000256" key="18">
    <source>
        <dbReference type="ARBA" id="ARBA00022989"/>
    </source>
</evidence>
<dbReference type="GO" id="GO:0008360">
    <property type="term" value="P:regulation of cell shape"/>
    <property type="evidence" value="ECO:0007669"/>
    <property type="project" value="UniProtKB-KW"/>
</dbReference>
<dbReference type="PANTHER" id="PTHR32282:SF27">
    <property type="entry name" value="PENICILLIN-BINDING PROTEIN 1A"/>
    <property type="match status" value="1"/>
</dbReference>
<dbReference type="SUPFAM" id="SSF56601">
    <property type="entry name" value="beta-lactamase/transpeptidase-like"/>
    <property type="match status" value="1"/>
</dbReference>
<sequence>MTRTPSSGEPGSSSNKNEGREASSRHGPAWRRPRFRQWRGLLGTVAALALVGTTGAAVVVWTQYEGIVSDLPTVEGLRTYQPPVMSRLYASDDRLIAELADERRVFVPYSAIPDRVKNAFIAAEDQKFWSHKGVDPLAIARAGLTDLTRGKGRRPIGASTITQQVARVMLLGSNAVSMKRKAKEAFLAMRIEQVLPKSKILEIYLNEIYLGSGAYGIGAAAQTYFNKPLDQLDDAEAAFLGALPKSPTNYNPVRFPEAARGRRNWVLERMAETGALTHEAARAAEAEPLIPHNFVRPGPAPGSEWFAEEVRRQLLEKYGQDMTMQGGLDVHTSLDPSLQLTAQTMLRQGLMAYDRAHGGWRGPVRHVETISASSSQEEWVAALKTEVAPLGMLDQWRLAVVLDPAHGRVGWLEGAVVRRGAAMQGGIPQTGEIQDRDLAWTRRFRLLKAGDLVMVEPQAGSSRVGLMQVPHVEGAVVTLNARTGRVLALVGGWSFQTSQFDRATQALRQPGSSFKPFVYLQAMEQGISPSQSFDDSPVSYGTWHPNNYEKDFWGPTSLHDALRESRNLVTIRLAAHIGIKNVADMATRIGLVDSMPHVLPAALGAVETTVLKEAGAYASLAAGGRKVTPTLIDDVQDREGHVIWRPEGISLVAASAQAAEAAAGASAGGPGAAAGPSSAAGASDTDAVFPDAPKGVDGAKGPAPAAAPVQNDAVKFVMPGQDEIPEVQDNRPRVASEQSAFQITTMLQDVIRRGTGVQAGKGIDYPLAGKTGTSQNFNDAWFAGYSPDLVTVVWIGFDTPTSLGKNETGGTIAGPIWNKVMKTALEGRPKLDFAAPEGITLVRYDTGRGVAIDAFKPGQIPGVSVSLADNGASHELTAADTGAENMADSESDMAAGAGQSGAAATGSGQPAAPGAPKAPPAASGGDIGMGGLY</sequence>
<keyword evidence="12" id="KW-0808">Transferase</keyword>
<dbReference type="InterPro" id="IPR050396">
    <property type="entry name" value="Glycosyltr_51/Transpeptidase"/>
</dbReference>
<evidence type="ECO:0000256" key="12">
    <source>
        <dbReference type="ARBA" id="ARBA00022679"/>
    </source>
</evidence>
<evidence type="ECO:0000256" key="11">
    <source>
        <dbReference type="ARBA" id="ARBA00022676"/>
    </source>
</evidence>
<feature type="domain" description="Penicillin-binding protein OB-like" evidence="31">
    <location>
        <begin position="360"/>
        <end position="472"/>
    </location>
</feature>
<keyword evidence="8" id="KW-0997">Cell inner membrane</keyword>
<feature type="compositionally biased region" description="Low complexity" evidence="27">
    <location>
        <begin position="673"/>
        <end position="683"/>
    </location>
</feature>
<evidence type="ECO:0000256" key="4">
    <source>
        <dbReference type="ARBA" id="ARBA00007739"/>
    </source>
</evidence>
<evidence type="ECO:0000256" key="8">
    <source>
        <dbReference type="ARBA" id="ARBA00022519"/>
    </source>
</evidence>
<keyword evidence="17" id="KW-0573">Peptidoglycan synthesis</keyword>
<keyword evidence="7" id="KW-1003">Cell membrane</keyword>
<evidence type="ECO:0000256" key="3">
    <source>
        <dbReference type="ARBA" id="ARBA00007090"/>
    </source>
</evidence>
<gene>
    <name evidence="32" type="ORF">DmAi_21990</name>
</gene>
<feature type="domain" description="Penicillin-binding protein transpeptidase" evidence="29">
    <location>
        <begin position="731"/>
        <end position="822"/>
    </location>
</feature>
<feature type="domain" description="Penicillin-binding protein transpeptidase" evidence="29">
    <location>
        <begin position="474"/>
        <end position="643"/>
    </location>
</feature>
<dbReference type="Pfam" id="PF17092">
    <property type="entry name" value="PCB_OB"/>
    <property type="match status" value="1"/>
</dbReference>
<comment type="similarity">
    <text evidence="3">In the C-terminal section; belongs to the transpeptidase family.</text>
</comment>
<evidence type="ECO:0000256" key="6">
    <source>
        <dbReference type="ARBA" id="ARBA00018638"/>
    </source>
</evidence>
<evidence type="ECO:0000256" key="5">
    <source>
        <dbReference type="ARBA" id="ARBA00012448"/>
    </source>
</evidence>
<evidence type="ECO:0000256" key="13">
    <source>
        <dbReference type="ARBA" id="ARBA00022692"/>
    </source>
</evidence>
<comment type="catalytic activity">
    <reaction evidence="23">
        <text>Preferential cleavage: (Ac)2-L-Lys-D-Ala-|-D-Ala. Also transpeptidation of peptidyl-alanyl moieties that are N-acyl substituents of D-alanine.</text>
        <dbReference type="EC" id="3.4.16.4"/>
    </reaction>
</comment>
<keyword evidence="19 28" id="KW-0472">Membrane</keyword>
<evidence type="ECO:0000256" key="17">
    <source>
        <dbReference type="ARBA" id="ARBA00022984"/>
    </source>
</evidence>
<dbReference type="Pfam" id="PF00912">
    <property type="entry name" value="Transgly"/>
    <property type="match status" value="1"/>
</dbReference>
<dbReference type="InterPro" id="IPR023346">
    <property type="entry name" value="Lysozyme-like_dom_sf"/>
</dbReference>
<evidence type="ECO:0000259" key="29">
    <source>
        <dbReference type="Pfam" id="PF00905"/>
    </source>
</evidence>
<dbReference type="InterPro" id="IPR001460">
    <property type="entry name" value="PCN-bd_Tpept"/>
</dbReference>
<protein>
    <recommendedName>
        <fullName evidence="6">Penicillin-binding protein 1A</fullName>
        <ecNumber evidence="24">2.4.99.28</ecNumber>
        <ecNumber evidence="5">3.4.16.4</ecNumber>
    </recommendedName>
</protein>
<evidence type="ECO:0000256" key="21">
    <source>
        <dbReference type="ARBA" id="ARBA00023268"/>
    </source>
</evidence>
<accession>A0A6V8I985</accession>
<comment type="catalytic activity">
    <reaction evidence="25">
        <text>[GlcNAc-(1-&gt;4)-Mur2Ac(oyl-L-Ala-gamma-D-Glu-L-Lys-D-Ala-D-Ala)](n)-di-trans,octa-cis-undecaprenyl diphosphate + beta-D-GlcNAc-(1-&gt;4)-Mur2Ac(oyl-L-Ala-gamma-D-Glu-L-Lys-D-Ala-D-Ala)-di-trans,octa-cis-undecaprenyl diphosphate = [GlcNAc-(1-&gt;4)-Mur2Ac(oyl-L-Ala-gamma-D-Glu-L-Lys-D-Ala-D-Ala)](n+1)-di-trans,octa-cis-undecaprenyl diphosphate + di-trans,octa-cis-undecaprenyl diphosphate + H(+)</text>
        <dbReference type="Rhea" id="RHEA:23708"/>
        <dbReference type="Rhea" id="RHEA-COMP:9602"/>
        <dbReference type="Rhea" id="RHEA-COMP:9603"/>
        <dbReference type="ChEBI" id="CHEBI:15378"/>
        <dbReference type="ChEBI" id="CHEBI:58405"/>
        <dbReference type="ChEBI" id="CHEBI:60033"/>
        <dbReference type="ChEBI" id="CHEBI:78435"/>
        <dbReference type="EC" id="2.4.99.28"/>
    </reaction>
</comment>
<keyword evidence="11" id="KW-0328">Glycosyltransferase</keyword>
<feature type="compositionally biased region" description="Polar residues" evidence="27">
    <location>
        <begin position="1"/>
        <end position="16"/>
    </location>
</feature>
<comment type="pathway">
    <text evidence="26">Glycan biosynthesis.</text>
</comment>
<feature type="compositionally biased region" description="Low complexity" evidence="27">
    <location>
        <begin position="692"/>
        <end position="707"/>
    </location>
</feature>
<keyword evidence="9" id="KW-0121">Carboxypeptidase</keyword>
<dbReference type="InterPro" id="IPR001264">
    <property type="entry name" value="Glyco_trans_51"/>
</dbReference>
<evidence type="ECO:0000256" key="10">
    <source>
        <dbReference type="ARBA" id="ARBA00022670"/>
    </source>
</evidence>
<dbReference type="PANTHER" id="PTHR32282">
    <property type="entry name" value="BINDING PROTEIN TRANSPEPTIDASE, PUTATIVE-RELATED"/>
    <property type="match status" value="1"/>
</dbReference>
<comment type="pathway">
    <text evidence="2">Cell wall biogenesis; peptidoglycan biosynthesis.</text>
</comment>
<dbReference type="Proteomes" id="UP000548726">
    <property type="component" value="Unassembled WGS sequence"/>
</dbReference>
<dbReference type="GO" id="GO:0008955">
    <property type="term" value="F:peptidoglycan glycosyltransferase activity"/>
    <property type="evidence" value="ECO:0007669"/>
    <property type="project" value="UniProtKB-EC"/>
</dbReference>
<dbReference type="InterPro" id="IPR012338">
    <property type="entry name" value="Beta-lactam/transpept-like"/>
</dbReference>
<evidence type="ECO:0000313" key="32">
    <source>
        <dbReference type="EMBL" id="GFE94140.1"/>
    </source>
</evidence>
<keyword evidence="15" id="KW-0133">Cell shape</keyword>
<evidence type="ECO:0000256" key="20">
    <source>
        <dbReference type="ARBA" id="ARBA00023251"/>
    </source>
</evidence>
<dbReference type="RefSeq" id="WP_086656292.1">
    <property type="nucleotide sequence ID" value="NZ_BLJP01000009.1"/>
</dbReference>
<evidence type="ECO:0000256" key="26">
    <source>
        <dbReference type="ARBA" id="ARBA00060592"/>
    </source>
</evidence>
<evidence type="ECO:0000256" key="9">
    <source>
        <dbReference type="ARBA" id="ARBA00022645"/>
    </source>
</evidence>
<evidence type="ECO:0000256" key="28">
    <source>
        <dbReference type="SAM" id="Phobius"/>
    </source>
</evidence>
<evidence type="ECO:0000256" key="16">
    <source>
        <dbReference type="ARBA" id="ARBA00022968"/>
    </source>
</evidence>
<dbReference type="EC" id="3.4.16.4" evidence="5"/>
<dbReference type="EC" id="2.4.99.28" evidence="24"/>
<name>A0A6V8I985_9PROT</name>
<keyword evidence="16" id="KW-0735">Signal-anchor</keyword>
<feature type="region of interest" description="Disordered" evidence="27">
    <location>
        <begin position="665"/>
        <end position="707"/>
    </location>
</feature>
<keyword evidence="13 28" id="KW-0812">Transmembrane</keyword>
<evidence type="ECO:0000256" key="24">
    <source>
        <dbReference type="ARBA" id="ARBA00044770"/>
    </source>
</evidence>
<evidence type="ECO:0000256" key="15">
    <source>
        <dbReference type="ARBA" id="ARBA00022960"/>
    </source>
</evidence>
<keyword evidence="14" id="KW-0378">Hydrolase</keyword>
<feature type="compositionally biased region" description="Low complexity" evidence="27">
    <location>
        <begin position="894"/>
        <end position="924"/>
    </location>
</feature>
<evidence type="ECO:0000256" key="27">
    <source>
        <dbReference type="SAM" id="MobiDB-lite"/>
    </source>
</evidence>
<evidence type="ECO:0000256" key="2">
    <source>
        <dbReference type="ARBA" id="ARBA00004752"/>
    </source>
</evidence>
<dbReference type="SUPFAM" id="SSF53955">
    <property type="entry name" value="Lysozyme-like"/>
    <property type="match status" value="1"/>
</dbReference>
<feature type="transmembrane region" description="Helical" evidence="28">
    <location>
        <begin position="41"/>
        <end position="61"/>
    </location>
</feature>
<dbReference type="UniPathway" id="UPA00219"/>
<evidence type="ECO:0000256" key="14">
    <source>
        <dbReference type="ARBA" id="ARBA00022801"/>
    </source>
</evidence>
<comment type="subcellular location">
    <subcellularLocation>
        <location evidence="1">Cell inner membrane</location>
        <topology evidence="1">Single-pass type II membrane protein</topology>
    </subcellularLocation>
</comment>
<keyword evidence="33" id="KW-1185">Reference proteome</keyword>
<dbReference type="GO" id="GO:0046677">
    <property type="term" value="P:response to antibiotic"/>
    <property type="evidence" value="ECO:0007669"/>
    <property type="project" value="UniProtKB-KW"/>
</dbReference>
<dbReference type="GO" id="GO:0006508">
    <property type="term" value="P:proteolysis"/>
    <property type="evidence" value="ECO:0007669"/>
    <property type="project" value="UniProtKB-KW"/>
</dbReference>
<evidence type="ECO:0000259" key="31">
    <source>
        <dbReference type="Pfam" id="PF17092"/>
    </source>
</evidence>
<keyword evidence="18 28" id="KW-1133">Transmembrane helix</keyword>
<dbReference type="GO" id="GO:0009002">
    <property type="term" value="F:serine-type D-Ala-D-Ala carboxypeptidase activity"/>
    <property type="evidence" value="ECO:0007669"/>
    <property type="project" value="UniProtKB-EC"/>
</dbReference>
<dbReference type="GO" id="GO:0009252">
    <property type="term" value="P:peptidoglycan biosynthetic process"/>
    <property type="evidence" value="ECO:0007669"/>
    <property type="project" value="UniProtKB-UniPathway"/>
</dbReference>
<feature type="region of interest" description="Disordered" evidence="27">
    <location>
        <begin position="891"/>
        <end position="933"/>
    </location>
</feature>
<dbReference type="EMBL" id="BLJP01000009">
    <property type="protein sequence ID" value="GFE94140.1"/>
    <property type="molecule type" value="Genomic_DNA"/>
</dbReference>
<dbReference type="GO" id="GO:0030288">
    <property type="term" value="C:outer membrane-bounded periplasmic space"/>
    <property type="evidence" value="ECO:0007669"/>
    <property type="project" value="TreeGrafter"/>
</dbReference>
<evidence type="ECO:0000256" key="1">
    <source>
        <dbReference type="ARBA" id="ARBA00004249"/>
    </source>
</evidence>
<evidence type="ECO:0000256" key="22">
    <source>
        <dbReference type="ARBA" id="ARBA00023316"/>
    </source>
</evidence>
<proteinExistence type="inferred from homology"/>
<dbReference type="GO" id="GO:0071555">
    <property type="term" value="P:cell wall organization"/>
    <property type="evidence" value="ECO:0007669"/>
    <property type="project" value="UniProtKB-KW"/>
</dbReference>
<evidence type="ECO:0000256" key="7">
    <source>
        <dbReference type="ARBA" id="ARBA00022475"/>
    </source>
</evidence>
<organism evidence="32 33">
    <name type="scientific">Acetobacter persici</name>
    <dbReference type="NCBI Taxonomy" id="1076596"/>
    <lineage>
        <taxon>Bacteria</taxon>
        <taxon>Pseudomonadati</taxon>
        <taxon>Pseudomonadota</taxon>
        <taxon>Alphaproteobacteria</taxon>
        <taxon>Acetobacterales</taxon>
        <taxon>Acetobacteraceae</taxon>
        <taxon>Acetobacter</taxon>
    </lineage>
</organism>
<dbReference type="InterPro" id="IPR036950">
    <property type="entry name" value="PBP_transglycosylase"/>
</dbReference>
<dbReference type="Gene3D" id="3.40.710.10">
    <property type="entry name" value="DD-peptidase/beta-lactamase superfamily"/>
    <property type="match status" value="3"/>
</dbReference>
<evidence type="ECO:0000313" key="33">
    <source>
        <dbReference type="Proteomes" id="UP000548726"/>
    </source>
</evidence>
<reference evidence="32 33" key="1">
    <citation type="journal article" date="2020" name="Cell Rep.">
        <title>Local necrotic cells trigger systemic immune activation via gut microbiome dysbiosis in Drosophila.</title>
        <authorList>
            <person name="Kosakamoto H."/>
            <person name="Yamauchi T."/>
            <person name="Akuzawa-Tokita Y."/>
            <person name="Nishimura K."/>
            <person name="Soga T."/>
            <person name="Murakami T."/>
            <person name="Mori H."/>
            <person name="Yamamoto K."/>
            <person name="Miyazaki R."/>
            <person name="Koto A."/>
            <person name="Miura M."/>
            <person name="Obata F."/>
        </authorList>
    </citation>
    <scope>NUCLEOTIDE SEQUENCE [LARGE SCALE GENOMIC DNA]</scope>
    <source>
        <strain evidence="32 33">Ai</strain>
    </source>
</reference>